<accession>A0ABR6UB62</accession>
<dbReference type="SMART" id="SM00507">
    <property type="entry name" value="HNHc"/>
    <property type="match status" value="1"/>
</dbReference>
<reference evidence="2 3" key="1">
    <citation type="submission" date="2020-08" db="EMBL/GenBank/DDBJ databases">
        <title>novel species in genus Nocardioides.</title>
        <authorList>
            <person name="Zhang G."/>
        </authorList>
    </citation>
    <scope>NUCLEOTIDE SEQUENCE [LARGE SCALE GENOMIC DNA]</scope>
    <source>
        <strain evidence="2 3">SC8A-24</strain>
    </source>
</reference>
<dbReference type="EMBL" id="JACMYC010000009">
    <property type="protein sequence ID" value="MBC2961662.1"/>
    <property type="molecule type" value="Genomic_DNA"/>
</dbReference>
<keyword evidence="2" id="KW-0540">Nuclease</keyword>
<gene>
    <name evidence="2" type="ORF">H7344_15270</name>
</gene>
<keyword evidence="3" id="KW-1185">Reference proteome</keyword>
<dbReference type="SUPFAM" id="SSF54060">
    <property type="entry name" value="His-Me finger endonucleases"/>
    <property type="match status" value="1"/>
</dbReference>
<evidence type="ECO:0000313" key="2">
    <source>
        <dbReference type="EMBL" id="MBC2961662.1"/>
    </source>
</evidence>
<dbReference type="GO" id="GO:0004519">
    <property type="term" value="F:endonuclease activity"/>
    <property type="evidence" value="ECO:0007669"/>
    <property type="project" value="UniProtKB-KW"/>
</dbReference>
<sequence length="133" mass="14970">MFECRGCGVTGPGRSGRKFCSNACQREHDRRVLVARWLETGFAQPGTHPGHYVRRHIAEEQDGRCAICKTCEWNGRPLVLVLDHIDGDAGNNRRSNLRLVCPNCDSQLETYKGRNAGRGRHARRARYASGLSY</sequence>
<keyword evidence="2" id="KW-0378">Hydrolase</keyword>
<feature type="domain" description="HNH nuclease" evidence="1">
    <location>
        <begin position="62"/>
        <end position="106"/>
    </location>
</feature>
<proteinExistence type="predicted"/>
<dbReference type="Gene3D" id="3.40.1800.10">
    <property type="entry name" value="His-Me finger endonucleases"/>
    <property type="match status" value="1"/>
</dbReference>
<dbReference type="InterPro" id="IPR044925">
    <property type="entry name" value="His-Me_finger_sf"/>
</dbReference>
<dbReference type="RefSeq" id="WP_186346864.1">
    <property type="nucleotide sequence ID" value="NZ_BMMR01000004.1"/>
</dbReference>
<protein>
    <submittedName>
        <fullName evidence="2">HNH endonuclease</fullName>
    </submittedName>
</protein>
<dbReference type="CDD" id="cd00085">
    <property type="entry name" value="HNHc"/>
    <property type="match status" value="1"/>
</dbReference>
<evidence type="ECO:0000259" key="1">
    <source>
        <dbReference type="SMART" id="SM00507"/>
    </source>
</evidence>
<dbReference type="InterPro" id="IPR038563">
    <property type="entry name" value="Endonuclease_7_sf"/>
</dbReference>
<comment type="caution">
    <text evidence="2">The sequence shown here is derived from an EMBL/GenBank/DDBJ whole genome shotgun (WGS) entry which is preliminary data.</text>
</comment>
<evidence type="ECO:0000313" key="3">
    <source>
        <dbReference type="Proteomes" id="UP000604001"/>
    </source>
</evidence>
<dbReference type="Proteomes" id="UP000604001">
    <property type="component" value="Unassembled WGS sequence"/>
</dbReference>
<organism evidence="2 3">
    <name type="scientific">Nocardioides deserti</name>
    <dbReference type="NCBI Taxonomy" id="1588644"/>
    <lineage>
        <taxon>Bacteria</taxon>
        <taxon>Bacillati</taxon>
        <taxon>Actinomycetota</taxon>
        <taxon>Actinomycetes</taxon>
        <taxon>Propionibacteriales</taxon>
        <taxon>Nocardioidaceae</taxon>
        <taxon>Nocardioides</taxon>
    </lineage>
</organism>
<keyword evidence="2" id="KW-0255">Endonuclease</keyword>
<dbReference type="InterPro" id="IPR003615">
    <property type="entry name" value="HNH_nuc"/>
</dbReference>
<name>A0ABR6UB62_9ACTN</name>